<sequence length="200" mass="22483">INFPVSFLDFETYNPALPAYVGTSPYQTVPFQWSLHIKTSSGDLLHKSFLWSDQDDPRPALVESLIDAIPSEGTIIAYSNYEQRVMTDLAAAFPDFADALLDSCDRTFDLLKLVREEYYHPQFHGSFSIKSVLPVLAPDTGYEGLEIQHGLVAAIDFGRMVSENTPTEEKERTKEALLAYCEKDTEAMVRVFDVLCSIES</sequence>
<dbReference type="AlphaFoldDB" id="A0A382PTX9"/>
<dbReference type="InterPro" id="IPR021301">
    <property type="entry name" value="DUF2779"/>
</dbReference>
<evidence type="ECO:0000313" key="2">
    <source>
        <dbReference type="EMBL" id="SVC75462.1"/>
    </source>
</evidence>
<protein>
    <recommendedName>
        <fullName evidence="1">DUF2779 domain-containing protein</fullName>
    </recommendedName>
</protein>
<dbReference type="Pfam" id="PF11074">
    <property type="entry name" value="DUF2779"/>
    <property type="match status" value="1"/>
</dbReference>
<proteinExistence type="predicted"/>
<accession>A0A382PTX9</accession>
<organism evidence="2">
    <name type="scientific">marine metagenome</name>
    <dbReference type="NCBI Taxonomy" id="408172"/>
    <lineage>
        <taxon>unclassified sequences</taxon>
        <taxon>metagenomes</taxon>
        <taxon>ecological metagenomes</taxon>
    </lineage>
</organism>
<feature type="non-terminal residue" evidence="2">
    <location>
        <position position="1"/>
    </location>
</feature>
<gene>
    <name evidence="2" type="ORF">METZ01_LOCUS328316</name>
</gene>
<reference evidence="2" key="1">
    <citation type="submission" date="2018-05" db="EMBL/GenBank/DDBJ databases">
        <authorList>
            <person name="Lanie J.A."/>
            <person name="Ng W.-L."/>
            <person name="Kazmierczak K.M."/>
            <person name="Andrzejewski T.M."/>
            <person name="Davidsen T.M."/>
            <person name="Wayne K.J."/>
            <person name="Tettelin H."/>
            <person name="Glass J.I."/>
            <person name="Rusch D."/>
            <person name="Podicherti R."/>
            <person name="Tsui H.-C.T."/>
            <person name="Winkler M.E."/>
        </authorList>
    </citation>
    <scope>NUCLEOTIDE SEQUENCE</scope>
</reference>
<name>A0A382PTX9_9ZZZZ</name>
<evidence type="ECO:0000259" key="1">
    <source>
        <dbReference type="Pfam" id="PF11074"/>
    </source>
</evidence>
<dbReference type="EMBL" id="UINC01108963">
    <property type="protein sequence ID" value="SVC75462.1"/>
    <property type="molecule type" value="Genomic_DNA"/>
</dbReference>
<feature type="domain" description="DUF2779" evidence="1">
    <location>
        <begin position="7"/>
        <end position="128"/>
    </location>
</feature>